<organism evidence="5 6">
    <name type="scientific">Streptomyces kanamyceticus</name>
    <dbReference type="NCBI Taxonomy" id="1967"/>
    <lineage>
        <taxon>Bacteria</taxon>
        <taxon>Bacillati</taxon>
        <taxon>Actinomycetota</taxon>
        <taxon>Actinomycetes</taxon>
        <taxon>Kitasatosporales</taxon>
        <taxon>Streptomycetaceae</taxon>
        <taxon>Streptomyces</taxon>
    </lineage>
</organism>
<dbReference type="EMBL" id="CP023699">
    <property type="protein sequence ID" value="QEU96921.1"/>
    <property type="molecule type" value="Genomic_DNA"/>
</dbReference>
<evidence type="ECO:0000313" key="6">
    <source>
        <dbReference type="Proteomes" id="UP000325529"/>
    </source>
</evidence>
<dbReference type="InterPro" id="IPR000086">
    <property type="entry name" value="NUDIX_hydrolase_dom"/>
</dbReference>
<evidence type="ECO:0000256" key="1">
    <source>
        <dbReference type="ARBA" id="ARBA00001946"/>
    </source>
</evidence>
<dbReference type="InterPro" id="IPR015797">
    <property type="entry name" value="NUDIX_hydrolase-like_dom_sf"/>
</dbReference>
<dbReference type="Gene3D" id="3.90.79.10">
    <property type="entry name" value="Nucleoside Triphosphate Pyrophosphohydrolase"/>
    <property type="match status" value="1"/>
</dbReference>
<keyword evidence="6" id="KW-1185">Reference proteome</keyword>
<dbReference type="PANTHER" id="PTHR43046">
    <property type="entry name" value="GDP-MANNOSE MANNOSYL HYDROLASE"/>
    <property type="match status" value="1"/>
</dbReference>
<dbReference type="PROSITE" id="PS00893">
    <property type="entry name" value="NUDIX_BOX"/>
    <property type="match status" value="1"/>
</dbReference>
<dbReference type="SUPFAM" id="SSF55811">
    <property type="entry name" value="Nudix"/>
    <property type="match status" value="1"/>
</dbReference>
<evidence type="ECO:0000256" key="3">
    <source>
        <dbReference type="SAM" id="MobiDB-lite"/>
    </source>
</evidence>
<feature type="domain" description="Nudix hydrolase" evidence="4">
    <location>
        <begin position="5"/>
        <end position="168"/>
    </location>
</feature>
<dbReference type="KEGG" id="ska:CP970_43640"/>
<dbReference type="Proteomes" id="UP000325529">
    <property type="component" value="Chromosome"/>
</dbReference>
<evidence type="ECO:0000313" key="5">
    <source>
        <dbReference type="EMBL" id="QEU96921.1"/>
    </source>
</evidence>
<dbReference type="GO" id="GO:0016787">
    <property type="term" value="F:hydrolase activity"/>
    <property type="evidence" value="ECO:0007669"/>
    <property type="project" value="UniProtKB-KW"/>
</dbReference>
<comment type="cofactor">
    <cofactor evidence="1">
        <name>Mg(2+)</name>
        <dbReference type="ChEBI" id="CHEBI:18420"/>
    </cofactor>
</comment>
<dbReference type="InterPro" id="IPR020084">
    <property type="entry name" value="NUDIX_hydrolase_CS"/>
</dbReference>
<protein>
    <submittedName>
        <fullName evidence="5">NUDIX domain-containing protein</fullName>
    </submittedName>
</protein>
<gene>
    <name evidence="5" type="ORF">CP970_43640</name>
</gene>
<reference evidence="5 6" key="1">
    <citation type="submission" date="2017-09" db="EMBL/GenBank/DDBJ databases">
        <authorList>
            <person name="Lee N."/>
            <person name="Cho B.-K."/>
        </authorList>
    </citation>
    <scope>NUCLEOTIDE SEQUENCE [LARGE SCALE GENOMIC DNA]</scope>
    <source>
        <strain evidence="5 6">ATCC 12853</strain>
    </source>
</reference>
<dbReference type="PROSITE" id="PS51462">
    <property type="entry name" value="NUDIX"/>
    <property type="match status" value="1"/>
</dbReference>
<evidence type="ECO:0000259" key="4">
    <source>
        <dbReference type="PROSITE" id="PS51462"/>
    </source>
</evidence>
<evidence type="ECO:0000256" key="2">
    <source>
        <dbReference type="ARBA" id="ARBA00022801"/>
    </source>
</evidence>
<dbReference type="AlphaFoldDB" id="A0A5J6GRV8"/>
<dbReference type="OrthoDB" id="21568at2"/>
<dbReference type="Pfam" id="PF00293">
    <property type="entry name" value="NUDIX"/>
    <property type="match status" value="1"/>
</dbReference>
<dbReference type="PANTHER" id="PTHR43046:SF16">
    <property type="entry name" value="ADP-RIBOSE PYROPHOSPHATASE YJHB-RELATED"/>
    <property type="match status" value="1"/>
</dbReference>
<accession>A0A5J6GRV8</accession>
<feature type="region of interest" description="Disordered" evidence="3">
    <location>
        <begin position="1"/>
        <end position="20"/>
    </location>
</feature>
<keyword evidence="2" id="KW-0378">Hydrolase</keyword>
<proteinExistence type="predicted"/>
<name>A0A5J6GRV8_STRKN</name>
<sequence length="178" mass="19686">MTHSPERPSVTPSPTTDLDEAGALRHQLADQLAESGHIRTPAVDEALRTVPRHAFAPEVPVLAPSTWHLPAGHRETTESAVACMVREAEEETGLRIPQADLSLVHVLDLLDPGSTSPRLGLFFAPSRWEGEPVVREPDCCTEWRWWPLDSLPEPIVEYTRVAVQAITRGTSYLPMGWS</sequence>